<dbReference type="PANTHER" id="PTHR43730:SF1">
    <property type="entry name" value="BETA-MANNOSIDASE"/>
    <property type="match status" value="1"/>
</dbReference>
<evidence type="ECO:0000313" key="5">
    <source>
        <dbReference type="Proteomes" id="UP001209570"/>
    </source>
</evidence>
<sequence>MGGQTHSMDIETWTFRSLNGSIRIDNVSVPGTSHTHLLEHGLIPEPYERFNERALAWVTHTTWVYEAVVSLPSGLPGRAPVLLFESLDGVAHVHWNGSPLGGGRPAVNAFRPHTFTLADDAVRRGDNNLTVIFQPPLAYAREKV</sequence>
<protein>
    <recommendedName>
        <fullName evidence="3">Beta-mannosidase-like galactose-binding domain-containing protein</fullName>
    </recommendedName>
</protein>
<evidence type="ECO:0000256" key="2">
    <source>
        <dbReference type="ARBA" id="ARBA00023295"/>
    </source>
</evidence>
<dbReference type="Gene3D" id="2.60.120.260">
    <property type="entry name" value="Galactose-binding domain-like"/>
    <property type="match status" value="1"/>
</dbReference>
<gene>
    <name evidence="4" type="ORF">P43SY_002532</name>
</gene>
<proteinExistence type="predicted"/>
<accession>A0AAD5QFG5</accession>
<keyword evidence="5" id="KW-1185">Reference proteome</keyword>
<dbReference type="InterPro" id="IPR054593">
    <property type="entry name" value="Beta-mannosidase-like_N2"/>
</dbReference>
<dbReference type="InterPro" id="IPR008979">
    <property type="entry name" value="Galactose-bd-like_sf"/>
</dbReference>
<dbReference type="Proteomes" id="UP001209570">
    <property type="component" value="Unassembled WGS sequence"/>
</dbReference>
<dbReference type="InterPro" id="IPR050887">
    <property type="entry name" value="Beta-mannosidase_GH2"/>
</dbReference>
<name>A0AAD5QFG5_PYTIN</name>
<evidence type="ECO:0000259" key="3">
    <source>
        <dbReference type="Pfam" id="PF22666"/>
    </source>
</evidence>
<dbReference type="Pfam" id="PF22666">
    <property type="entry name" value="Glyco_hydro_2_N2"/>
    <property type="match status" value="1"/>
</dbReference>
<dbReference type="GO" id="GO:0006516">
    <property type="term" value="P:glycoprotein catabolic process"/>
    <property type="evidence" value="ECO:0007669"/>
    <property type="project" value="TreeGrafter"/>
</dbReference>
<organism evidence="4 5">
    <name type="scientific">Pythium insidiosum</name>
    <name type="common">Pythiosis disease agent</name>
    <dbReference type="NCBI Taxonomy" id="114742"/>
    <lineage>
        <taxon>Eukaryota</taxon>
        <taxon>Sar</taxon>
        <taxon>Stramenopiles</taxon>
        <taxon>Oomycota</taxon>
        <taxon>Peronosporomycetes</taxon>
        <taxon>Pythiales</taxon>
        <taxon>Pythiaceae</taxon>
        <taxon>Pythium</taxon>
    </lineage>
</organism>
<keyword evidence="1" id="KW-0378">Hydrolase</keyword>
<reference evidence="4" key="1">
    <citation type="submission" date="2021-12" db="EMBL/GenBank/DDBJ databases">
        <title>Prjna785345.</title>
        <authorList>
            <person name="Rujirawat T."/>
            <person name="Krajaejun T."/>
        </authorList>
    </citation>
    <scope>NUCLEOTIDE SEQUENCE</scope>
    <source>
        <strain evidence="4">Pi057C3</strain>
    </source>
</reference>
<evidence type="ECO:0000313" key="4">
    <source>
        <dbReference type="EMBL" id="KAJ0410200.1"/>
    </source>
</evidence>
<evidence type="ECO:0000256" key="1">
    <source>
        <dbReference type="ARBA" id="ARBA00022801"/>
    </source>
</evidence>
<keyword evidence="2" id="KW-0326">Glycosidase</keyword>
<feature type="domain" description="Beta-mannosidase-like galactose-binding" evidence="3">
    <location>
        <begin position="13"/>
        <end position="143"/>
    </location>
</feature>
<dbReference type="GO" id="GO:0004567">
    <property type="term" value="F:beta-mannosidase activity"/>
    <property type="evidence" value="ECO:0007669"/>
    <property type="project" value="TreeGrafter"/>
</dbReference>
<dbReference type="AlphaFoldDB" id="A0AAD5QFG5"/>
<dbReference type="PANTHER" id="PTHR43730">
    <property type="entry name" value="BETA-MANNOSIDASE"/>
    <property type="match status" value="1"/>
</dbReference>
<comment type="caution">
    <text evidence="4">The sequence shown here is derived from an EMBL/GenBank/DDBJ whole genome shotgun (WGS) entry which is preliminary data.</text>
</comment>
<dbReference type="SUPFAM" id="SSF49785">
    <property type="entry name" value="Galactose-binding domain-like"/>
    <property type="match status" value="1"/>
</dbReference>
<dbReference type="EMBL" id="JAKCXM010000001">
    <property type="protein sequence ID" value="KAJ0410200.1"/>
    <property type="molecule type" value="Genomic_DNA"/>
</dbReference>